<gene>
    <name evidence="2" type="ORF">ACFOEE_17035</name>
</gene>
<organism evidence="2 3">
    <name type="scientific">Pseudoalteromonas fenneropenaei</name>
    <dbReference type="NCBI Taxonomy" id="1737459"/>
    <lineage>
        <taxon>Bacteria</taxon>
        <taxon>Pseudomonadati</taxon>
        <taxon>Pseudomonadota</taxon>
        <taxon>Gammaproteobacteria</taxon>
        <taxon>Alteromonadales</taxon>
        <taxon>Pseudoalteromonadaceae</taxon>
        <taxon>Pseudoalteromonas</taxon>
    </lineage>
</organism>
<keyword evidence="3" id="KW-1185">Reference proteome</keyword>
<dbReference type="RefSeq" id="WP_377127080.1">
    <property type="nucleotide sequence ID" value="NZ_JBHRSD010000034.1"/>
</dbReference>
<dbReference type="EMBL" id="JBHRSD010000034">
    <property type="protein sequence ID" value="MFC3034214.1"/>
    <property type="molecule type" value="Genomic_DNA"/>
</dbReference>
<accession>A0ABV7CNG3</accession>
<feature type="transmembrane region" description="Helical" evidence="1">
    <location>
        <begin position="86"/>
        <end position="105"/>
    </location>
</feature>
<protein>
    <submittedName>
        <fullName evidence="2">Uncharacterized protein</fullName>
    </submittedName>
</protein>
<keyword evidence="1" id="KW-0812">Transmembrane</keyword>
<evidence type="ECO:0000313" key="3">
    <source>
        <dbReference type="Proteomes" id="UP001595453"/>
    </source>
</evidence>
<feature type="transmembrane region" description="Helical" evidence="1">
    <location>
        <begin position="50"/>
        <end position="74"/>
    </location>
</feature>
<sequence length="216" mass="24873">MSNFNKLLLFVIAFSVFYFMAFEAKAHWQYYISGLVLIWVATRKNLNLNVVAGILLLVSFFEALSDSFITAHLIKKVPILYSNGAVYTVAIFFSVLSVFLLKYRWEIMLRFAPFFAKDQQAYINKTGPCVADAPLITVYLILIVSTILTFIEHLLMNAHEFGASKEFVQFFRSHIFFYYSFDYVNIIGRSIMVAILVGAQIIYQHNLKNQLRNKAA</sequence>
<evidence type="ECO:0000256" key="1">
    <source>
        <dbReference type="SAM" id="Phobius"/>
    </source>
</evidence>
<comment type="caution">
    <text evidence="2">The sequence shown here is derived from an EMBL/GenBank/DDBJ whole genome shotgun (WGS) entry which is preliminary data.</text>
</comment>
<feature type="transmembrane region" description="Helical" evidence="1">
    <location>
        <begin position="176"/>
        <end position="203"/>
    </location>
</feature>
<feature type="transmembrane region" description="Helical" evidence="1">
    <location>
        <begin position="136"/>
        <end position="155"/>
    </location>
</feature>
<reference evidence="3" key="1">
    <citation type="journal article" date="2019" name="Int. J. Syst. Evol. Microbiol.">
        <title>The Global Catalogue of Microorganisms (GCM) 10K type strain sequencing project: providing services to taxonomists for standard genome sequencing and annotation.</title>
        <authorList>
            <consortium name="The Broad Institute Genomics Platform"/>
            <consortium name="The Broad Institute Genome Sequencing Center for Infectious Disease"/>
            <person name="Wu L."/>
            <person name="Ma J."/>
        </authorList>
    </citation>
    <scope>NUCLEOTIDE SEQUENCE [LARGE SCALE GENOMIC DNA]</scope>
    <source>
        <strain evidence="3">KCTC 42730</strain>
    </source>
</reference>
<evidence type="ECO:0000313" key="2">
    <source>
        <dbReference type="EMBL" id="MFC3034214.1"/>
    </source>
</evidence>
<keyword evidence="1" id="KW-0472">Membrane</keyword>
<keyword evidence="1" id="KW-1133">Transmembrane helix</keyword>
<proteinExistence type="predicted"/>
<dbReference type="Proteomes" id="UP001595453">
    <property type="component" value="Unassembled WGS sequence"/>
</dbReference>
<name>A0ABV7CNG3_9GAMM</name>